<dbReference type="Proteomes" id="UP001501598">
    <property type="component" value="Unassembled WGS sequence"/>
</dbReference>
<keyword evidence="3" id="KW-1185">Reference proteome</keyword>
<dbReference type="InterPro" id="IPR039422">
    <property type="entry name" value="MarR/SlyA-like"/>
</dbReference>
<dbReference type="PANTHER" id="PTHR33164:SF106">
    <property type="entry name" value="TRANSCRIPTIONAL REGULATORY PROTEIN"/>
    <property type="match status" value="1"/>
</dbReference>
<dbReference type="Pfam" id="PF12802">
    <property type="entry name" value="MarR_2"/>
    <property type="match status" value="1"/>
</dbReference>
<dbReference type="SMART" id="SM00347">
    <property type="entry name" value="HTH_MARR"/>
    <property type="match status" value="1"/>
</dbReference>
<proteinExistence type="predicted"/>
<name>A0ABP8RJK0_9PSEU</name>
<accession>A0ABP8RJK0</accession>
<reference evidence="3" key="1">
    <citation type="journal article" date="2019" name="Int. J. Syst. Evol. Microbiol.">
        <title>The Global Catalogue of Microorganisms (GCM) 10K type strain sequencing project: providing services to taxonomists for standard genome sequencing and annotation.</title>
        <authorList>
            <consortium name="The Broad Institute Genomics Platform"/>
            <consortium name="The Broad Institute Genome Sequencing Center for Infectious Disease"/>
            <person name="Wu L."/>
            <person name="Ma J."/>
        </authorList>
    </citation>
    <scope>NUCLEOTIDE SEQUENCE [LARGE SCALE GENOMIC DNA]</scope>
    <source>
        <strain evidence="3">JCM 17906</strain>
    </source>
</reference>
<dbReference type="InterPro" id="IPR036390">
    <property type="entry name" value="WH_DNA-bd_sf"/>
</dbReference>
<gene>
    <name evidence="2" type="ORF">GCM10023175_12420</name>
</gene>
<comment type="caution">
    <text evidence="2">The sequence shown here is derived from an EMBL/GenBank/DDBJ whole genome shotgun (WGS) entry which is preliminary data.</text>
</comment>
<organism evidence="2 3">
    <name type="scientific">Pseudonocardia xishanensis</name>
    <dbReference type="NCBI Taxonomy" id="630995"/>
    <lineage>
        <taxon>Bacteria</taxon>
        <taxon>Bacillati</taxon>
        <taxon>Actinomycetota</taxon>
        <taxon>Actinomycetes</taxon>
        <taxon>Pseudonocardiales</taxon>
        <taxon>Pseudonocardiaceae</taxon>
        <taxon>Pseudonocardia</taxon>
    </lineage>
</organism>
<dbReference type="InterPro" id="IPR000835">
    <property type="entry name" value="HTH_MarR-typ"/>
</dbReference>
<dbReference type="PANTHER" id="PTHR33164">
    <property type="entry name" value="TRANSCRIPTIONAL REGULATOR, MARR FAMILY"/>
    <property type="match status" value="1"/>
</dbReference>
<evidence type="ECO:0000313" key="3">
    <source>
        <dbReference type="Proteomes" id="UP001501598"/>
    </source>
</evidence>
<evidence type="ECO:0000259" key="1">
    <source>
        <dbReference type="PROSITE" id="PS50995"/>
    </source>
</evidence>
<dbReference type="SUPFAM" id="SSF46785">
    <property type="entry name" value="Winged helix' DNA-binding domain"/>
    <property type="match status" value="1"/>
</dbReference>
<dbReference type="InterPro" id="IPR036388">
    <property type="entry name" value="WH-like_DNA-bd_sf"/>
</dbReference>
<feature type="domain" description="HTH marR-type" evidence="1">
    <location>
        <begin position="12"/>
        <end position="148"/>
    </location>
</feature>
<evidence type="ECO:0000313" key="2">
    <source>
        <dbReference type="EMBL" id="GAA4540111.1"/>
    </source>
</evidence>
<sequence length="156" mass="16823">MIMSESPTGPLRDELIRLLQAYATESARLAGEFSAANGLHTTDLHALIAVLNADGRGEPLTAGRLGAHLGLSSGATTALVDRMERHGYVQRVRDTVDRRRVVLTYGEEAARIGREFFGPLGADMDALLTGFTVDELGAVERFLAGVVDMVGDRRRS</sequence>
<dbReference type="EMBL" id="BAABGT010000017">
    <property type="protein sequence ID" value="GAA4540111.1"/>
    <property type="molecule type" value="Genomic_DNA"/>
</dbReference>
<dbReference type="Gene3D" id="1.10.10.10">
    <property type="entry name" value="Winged helix-like DNA-binding domain superfamily/Winged helix DNA-binding domain"/>
    <property type="match status" value="1"/>
</dbReference>
<protein>
    <submittedName>
        <fullName evidence="2">MarR family transcriptional regulator</fullName>
    </submittedName>
</protein>
<dbReference type="PROSITE" id="PS50995">
    <property type="entry name" value="HTH_MARR_2"/>
    <property type="match status" value="1"/>
</dbReference>